<evidence type="ECO:0000313" key="4">
    <source>
        <dbReference type="Proteomes" id="UP000253664"/>
    </source>
</evidence>
<evidence type="ECO:0000256" key="2">
    <source>
        <dbReference type="SAM" id="SignalP"/>
    </source>
</evidence>
<dbReference type="Proteomes" id="UP000253664">
    <property type="component" value="Unassembled WGS sequence"/>
</dbReference>
<feature type="signal peptide" evidence="2">
    <location>
        <begin position="1"/>
        <end position="20"/>
    </location>
</feature>
<reference evidence="3 4" key="1">
    <citation type="journal article" date="2015" name="BMC Genomics">
        <title>Insights from the genome of Ophiocordyceps polyrhachis-furcata to pathogenicity and host specificity in insect fungi.</title>
        <authorList>
            <person name="Wichadakul D."/>
            <person name="Kobmoo N."/>
            <person name="Ingsriswang S."/>
            <person name="Tangphatsornruang S."/>
            <person name="Chantasingh D."/>
            <person name="Luangsa-ard J.J."/>
            <person name="Eurwilaichitr L."/>
        </authorList>
    </citation>
    <scope>NUCLEOTIDE SEQUENCE [LARGE SCALE GENOMIC DNA]</scope>
    <source>
        <strain evidence="3 4">BCC 54312</strain>
    </source>
</reference>
<keyword evidence="4" id="KW-1185">Reference proteome</keyword>
<sequence>MHFTTLAAIQLAWTAAVVDAAPRHFDTETEMEPRQLGGDFDALGGAVAVPFKLVGSILRRDDGGGDEKRYLQPYSEGKKEEDCDDDDDDDVTVMVTATATARHSVVVPAPSAPSTAGYDVARSTATKKKAAGPPYPTTASEKPAAQEDYKVASSTPAGYEVRAVQPTRTASSATTTCTPHDY</sequence>
<evidence type="ECO:0000256" key="1">
    <source>
        <dbReference type="SAM" id="MobiDB-lite"/>
    </source>
</evidence>
<feature type="chain" id="PRO_5016801298" description="Cell wall protein" evidence="2">
    <location>
        <begin position="21"/>
        <end position="182"/>
    </location>
</feature>
<feature type="region of interest" description="Disordered" evidence="1">
    <location>
        <begin position="124"/>
        <end position="154"/>
    </location>
</feature>
<feature type="region of interest" description="Disordered" evidence="1">
    <location>
        <begin position="62"/>
        <end position="88"/>
    </location>
</feature>
<evidence type="ECO:0000313" key="3">
    <source>
        <dbReference type="EMBL" id="RCI14904.1"/>
    </source>
</evidence>
<evidence type="ECO:0008006" key="5">
    <source>
        <dbReference type="Google" id="ProtNLM"/>
    </source>
</evidence>
<organism evidence="3 4">
    <name type="scientific">Ophiocordyceps polyrhachis-furcata BCC 54312</name>
    <dbReference type="NCBI Taxonomy" id="1330021"/>
    <lineage>
        <taxon>Eukaryota</taxon>
        <taxon>Fungi</taxon>
        <taxon>Dikarya</taxon>
        <taxon>Ascomycota</taxon>
        <taxon>Pezizomycotina</taxon>
        <taxon>Sordariomycetes</taxon>
        <taxon>Hypocreomycetidae</taxon>
        <taxon>Hypocreales</taxon>
        <taxon>Ophiocordycipitaceae</taxon>
        <taxon>Ophiocordyceps</taxon>
    </lineage>
</organism>
<dbReference type="AlphaFoldDB" id="A0A367LKF3"/>
<proteinExistence type="predicted"/>
<keyword evidence="2" id="KW-0732">Signal</keyword>
<dbReference type="OrthoDB" id="10651724at2759"/>
<dbReference type="EMBL" id="LKCN02000003">
    <property type="protein sequence ID" value="RCI14904.1"/>
    <property type="molecule type" value="Genomic_DNA"/>
</dbReference>
<accession>A0A367LKF3</accession>
<gene>
    <name evidence="3" type="ORF">L249_6742</name>
</gene>
<feature type="compositionally biased region" description="Basic and acidic residues" evidence="1">
    <location>
        <begin position="62"/>
        <end position="81"/>
    </location>
</feature>
<name>A0A367LKF3_9HYPO</name>
<comment type="caution">
    <text evidence="3">The sequence shown here is derived from an EMBL/GenBank/DDBJ whole genome shotgun (WGS) entry which is preliminary data.</text>
</comment>
<protein>
    <recommendedName>
        <fullName evidence="5">Cell wall protein</fullName>
    </recommendedName>
</protein>